<evidence type="ECO:0000313" key="2">
    <source>
        <dbReference type="Proteomes" id="UP000270094"/>
    </source>
</evidence>
<protein>
    <submittedName>
        <fullName evidence="1">Uncharacterized protein</fullName>
    </submittedName>
</protein>
<dbReference type="EMBL" id="UYYB01101862">
    <property type="protein sequence ID" value="VDM78408.1"/>
    <property type="molecule type" value="Genomic_DNA"/>
</dbReference>
<evidence type="ECO:0000313" key="1">
    <source>
        <dbReference type="EMBL" id="VDM78408.1"/>
    </source>
</evidence>
<proteinExistence type="predicted"/>
<name>A0A3P7LGT9_STRVU</name>
<organism evidence="1 2">
    <name type="scientific">Strongylus vulgaris</name>
    <name type="common">Blood worm</name>
    <dbReference type="NCBI Taxonomy" id="40348"/>
    <lineage>
        <taxon>Eukaryota</taxon>
        <taxon>Metazoa</taxon>
        <taxon>Ecdysozoa</taxon>
        <taxon>Nematoda</taxon>
        <taxon>Chromadorea</taxon>
        <taxon>Rhabditida</taxon>
        <taxon>Rhabditina</taxon>
        <taxon>Rhabditomorpha</taxon>
        <taxon>Strongyloidea</taxon>
        <taxon>Strongylidae</taxon>
        <taxon>Strongylus</taxon>
    </lineage>
</organism>
<dbReference type="AlphaFoldDB" id="A0A3P7LGT9"/>
<reference evidence="1 2" key="1">
    <citation type="submission" date="2018-11" db="EMBL/GenBank/DDBJ databases">
        <authorList>
            <consortium name="Pathogen Informatics"/>
        </authorList>
    </citation>
    <scope>NUCLEOTIDE SEQUENCE [LARGE SCALE GENOMIC DNA]</scope>
</reference>
<keyword evidence="2" id="KW-1185">Reference proteome</keyword>
<gene>
    <name evidence="1" type="ORF">SVUK_LOCUS13406</name>
</gene>
<dbReference type="Proteomes" id="UP000270094">
    <property type="component" value="Unassembled WGS sequence"/>
</dbReference>
<accession>A0A3P7LGT9</accession>
<sequence>MVRSRSRGCLHGLDGDASAGRIRGDISPVGITRFDTGVDERKRLVQNLRDRFHLLSGRCASLVFVNNVISETS</sequence>